<dbReference type="EMBL" id="AP012319">
    <property type="protein sequence ID" value="BAL86465.1"/>
    <property type="molecule type" value="Genomic_DNA"/>
</dbReference>
<dbReference type="OrthoDB" id="3393698at2"/>
<evidence type="ECO:0000313" key="2">
    <source>
        <dbReference type="EMBL" id="BAL86465.1"/>
    </source>
</evidence>
<proteinExistence type="predicted"/>
<dbReference type="Proteomes" id="UP000007882">
    <property type="component" value="Chromosome"/>
</dbReference>
<feature type="chain" id="PRO_5039197022" description="Lipoprotein" evidence="1">
    <location>
        <begin position="20"/>
        <end position="177"/>
    </location>
</feature>
<evidence type="ECO:0000313" key="3">
    <source>
        <dbReference type="Proteomes" id="UP000007882"/>
    </source>
</evidence>
<accession>I0H0C8</accession>
<organism evidence="2 3">
    <name type="scientific">Actinoplanes missouriensis (strain ATCC 14538 / DSM 43046 / CBS 188.64 / JCM 3121 / NBRC 102363 / NCIMB 12654 / NRRL B-3342 / UNCC 431)</name>
    <dbReference type="NCBI Taxonomy" id="512565"/>
    <lineage>
        <taxon>Bacteria</taxon>
        <taxon>Bacillati</taxon>
        <taxon>Actinomycetota</taxon>
        <taxon>Actinomycetes</taxon>
        <taxon>Micromonosporales</taxon>
        <taxon>Micromonosporaceae</taxon>
        <taxon>Actinoplanes</taxon>
    </lineage>
</organism>
<protein>
    <recommendedName>
        <fullName evidence="4">Lipoprotein</fullName>
    </recommendedName>
</protein>
<keyword evidence="3" id="KW-1185">Reference proteome</keyword>
<dbReference type="RefSeq" id="WP_014441362.1">
    <property type="nucleotide sequence ID" value="NC_017093.1"/>
</dbReference>
<evidence type="ECO:0008006" key="4">
    <source>
        <dbReference type="Google" id="ProtNLM"/>
    </source>
</evidence>
<reference evidence="2 3" key="1">
    <citation type="submission" date="2012-02" db="EMBL/GenBank/DDBJ databases">
        <title>Complete genome sequence of Actinoplanes missouriensis 431 (= NBRC 102363).</title>
        <authorList>
            <person name="Ohnishi Y."/>
            <person name="Ishikawa J."/>
            <person name="Sekine M."/>
            <person name="Hosoyama A."/>
            <person name="Harada T."/>
            <person name="Narita H."/>
            <person name="Hata T."/>
            <person name="Konno Y."/>
            <person name="Tutikane K."/>
            <person name="Fujita N."/>
            <person name="Horinouchi S."/>
            <person name="Hayakawa M."/>
        </authorList>
    </citation>
    <scope>NUCLEOTIDE SEQUENCE [LARGE SCALE GENOMIC DNA]</scope>
    <source>
        <strain evidence="3">ATCC 14538 / DSM 43046 / CBS 188.64 / JCM 3121 / NBRC 102363 / NCIMB 12654 / NRRL B-3342 / UNCC 431</strain>
    </source>
</reference>
<dbReference type="HOGENOM" id="CLU_1640189_0_0_11"/>
<dbReference type="KEGG" id="ams:AMIS_12450"/>
<dbReference type="AlphaFoldDB" id="I0H0C8"/>
<name>I0H0C8_ACTM4</name>
<feature type="signal peptide" evidence="1">
    <location>
        <begin position="1"/>
        <end position="19"/>
    </location>
</feature>
<evidence type="ECO:0000256" key="1">
    <source>
        <dbReference type="SAM" id="SignalP"/>
    </source>
</evidence>
<keyword evidence="1" id="KW-0732">Signal</keyword>
<dbReference type="PATRIC" id="fig|512565.3.peg.1249"/>
<gene>
    <name evidence="2" type="ordered locus">AMIS_12450</name>
</gene>
<sequence length="177" mass="17979">MKSLGRLLALPALLAVALAGCGPGAREASPPARGAACMADPGADDGYCDRFMADLGRRTPLPADQAEPARAAETAVAQALSGRVLDRCNGGEGSCAELTAWGERPATPDEIRDRLAPIDPAAVVRVSGPADPGVTGSVVFGALVGTICVYGHQRFNKGPDRVYAGGPLPDGTCLADQ</sequence>
<dbReference type="PROSITE" id="PS51257">
    <property type="entry name" value="PROKAR_LIPOPROTEIN"/>
    <property type="match status" value="1"/>
</dbReference>